<name>A0A1D2J4R6_PARBR</name>
<dbReference type="Proteomes" id="UP000242814">
    <property type="component" value="Unassembled WGS sequence"/>
</dbReference>
<dbReference type="VEuPathDB" id="FungiDB:PABG_02294"/>
<evidence type="ECO:0000256" key="1">
    <source>
        <dbReference type="ARBA" id="ARBA00004123"/>
    </source>
</evidence>
<accession>A0A1D2J4R6</accession>
<sequence>MSGAAADMEIDPNGPPRPAATTSANPSVSPYETYPEKLPQSDQFLARHTHYGRYHPSSDDFKPDHIHCHVNNDESRRYWETVLAQCNENTRMNSPAAGKRDTFALGSVIVKSDHMSTEPTGDYSVVDGNMAHAIKIAEKVLPDLQLPQIYLRAKINGRDILVQSRIPGVSLEVAWPYLTMVQKEDFKQQARNILQRIDRVRDGRSSPSYVVKGENPKEEHRLQQTEYDILFESASTSDKNLALAHNNLVTSNIIVDNDTIIGIIGWCDAGYFGWDRAKNVHCRVRCTGSSDKSSGFGGENPLPDGFWHDLYDFPVNRSDSSSLVTGNVGAKLEIKAEQPTLNLESIPGISTADNPLPTGESWTPRKITDLKRESMSRASSADRSSPVPSTKAGGTGVGAKKRAAPSSKKGTTTRKPAPKKRKLNQNDTESVDGPASPHGRSDTPVSSRASKVPTARGKKQTSLSIGSSPAPEAKKVGKAHEYQEEVDEDGEEEDLSEVFCICRKPDNHTWMIGCDGGCEDWFHGKCVNINQEDANLIDKYICPACEAKNGTHTTWKRMCRLPGCRQPARISGGTVPSKYCTDEHGREFMRQKASLSRPGSASGHPSAPNTTAADGRSSGSSVTVGRRRQKCIQRDDAKVEAANPELTKSNNRDDEEEDEFDLEADEAEVENGETEDLGSRGGVLSRSDLKAVVMGVKSAQEFRGLGDNILPPLVAEKLAISTDIDAKISASSGPKTNNMLSQINDQTDLDLVAHQIQFTANERQHIQNVRDRRTQLRNQLDLLRDRDTFLSLIRQRAKTILELLRQADPKSGASAWKDICGYDSRLSWSDDEFNEWRFSDVGKKALRSGVLEAAASGVDGSGDVEMRGADAGADGTDKAVDRIVRGVCIKKRCERHRQWVKVQQQDMHHEERIAREELEKCEKDAKDAIGRVVLRLYSDDDRGELSNDIPAR</sequence>
<dbReference type="Pfam" id="PF00628">
    <property type="entry name" value="PHD"/>
    <property type="match status" value="1"/>
</dbReference>
<feature type="compositionally biased region" description="Basic and acidic residues" evidence="7">
    <location>
        <begin position="472"/>
        <end position="483"/>
    </location>
</feature>
<feature type="region of interest" description="Disordered" evidence="7">
    <location>
        <begin position="1"/>
        <end position="35"/>
    </location>
</feature>
<reference evidence="9 10" key="1">
    <citation type="submission" date="2016-06" db="EMBL/GenBank/DDBJ databases">
        <authorList>
            <person name="Kjaerup R.B."/>
            <person name="Dalgaard T.S."/>
            <person name="Juul-Madsen H.R."/>
        </authorList>
    </citation>
    <scope>NUCLEOTIDE SEQUENCE [LARGE SCALE GENOMIC DNA]</scope>
    <source>
        <strain evidence="9 10">Pb300</strain>
    </source>
</reference>
<evidence type="ECO:0000313" key="10">
    <source>
        <dbReference type="Proteomes" id="UP000242814"/>
    </source>
</evidence>
<feature type="compositionally biased region" description="Low complexity" evidence="7">
    <location>
        <begin position="376"/>
        <end position="392"/>
    </location>
</feature>
<dbReference type="AlphaFoldDB" id="A0A1D2J4R6"/>
<evidence type="ECO:0000259" key="8">
    <source>
        <dbReference type="PROSITE" id="PS50016"/>
    </source>
</evidence>
<keyword evidence="4" id="KW-0862">Zinc</keyword>
<dbReference type="InterPro" id="IPR011009">
    <property type="entry name" value="Kinase-like_dom_sf"/>
</dbReference>
<dbReference type="GO" id="GO:0048188">
    <property type="term" value="C:Set1C/COMPASS complex"/>
    <property type="evidence" value="ECO:0007669"/>
    <property type="project" value="InterPro"/>
</dbReference>
<dbReference type="InterPro" id="IPR019786">
    <property type="entry name" value="Zinc_finger_PHD-type_CS"/>
</dbReference>
<feature type="domain" description="PHD-type" evidence="8">
    <location>
        <begin position="497"/>
        <end position="548"/>
    </location>
</feature>
<dbReference type="Gene3D" id="3.30.40.10">
    <property type="entry name" value="Zinc/RING finger domain, C3HC4 (zinc finger)"/>
    <property type="match status" value="1"/>
</dbReference>
<feature type="compositionally biased region" description="Low complexity" evidence="7">
    <location>
        <begin position="615"/>
        <end position="624"/>
    </location>
</feature>
<dbReference type="GO" id="GO:0008270">
    <property type="term" value="F:zinc ion binding"/>
    <property type="evidence" value="ECO:0007669"/>
    <property type="project" value="UniProtKB-KW"/>
</dbReference>
<dbReference type="PROSITE" id="PS50016">
    <property type="entry name" value="ZF_PHD_2"/>
    <property type="match status" value="1"/>
</dbReference>
<proteinExistence type="predicted"/>
<keyword evidence="2" id="KW-0479">Metal-binding</keyword>
<feature type="compositionally biased region" description="Polar residues" evidence="7">
    <location>
        <begin position="20"/>
        <end position="30"/>
    </location>
</feature>
<feature type="region of interest" description="Disordered" evidence="7">
    <location>
        <begin position="590"/>
        <end position="682"/>
    </location>
</feature>
<dbReference type="PANTHER" id="PTHR46174:SF1">
    <property type="entry name" value="CXXC-TYPE ZINC FINGER PROTEIN 1"/>
    <property type="match status" value="1"/>
</dbReference>
<dbReference type="InterPro" id="IPR011011">
    <property type="entry name" value="Znf_FYVE_PHD"/>
</dbReference>
<dbReference type="InterPro" id="IPR019787">
    <property type="entry name" value="Znf_PHD-finger"/>
</dbReference>
<dbReference type="SUPFAM" id="SSF56112">
    <property type="entry name" value="Protein kinase-like (PK-like)"/>
    <property type="match status" value="1"/>
</dbReference>
<gene>
    <name evidence="9" type="ORF">ACO22_07379</name>
</gene>
<dbReference type="EMBL" id="LZYO01000519">
    <property type="protein sequence ID" value="ODH13314.1"/>
    <property type="molecule type" value="Genomic_DNA"/>
</dbReference>
<dbReference type="GO" id="GO:0045893">
    <property type="term" value="P:positive regulation of DNA-templated transcription"/>
    <property type="evidence" value="ECO:0007669"/>
    <property type="project" value="TreeGrafter"/>
</dbReference>
<feature type="compositionally biased region" description="Basic and acidic residues" evidence="7">
    <location>
        <begin position="366"/>
        <end position="375"/>
    </location>
</feature>
<comment type="subcellular location">
    <subcellularLocation>
        <location evidence="1">Nucleus</location>
    </subcellularLocation>
</comment>
<dbReference type="SMART" id="SM00249">
    <property type="entry name" value="PHD"/>
    <property type="match status" value="1"/>
</dbReference>
<feature type="region of interest" description="Disordered" evidence="7">
    <location>
        <begin position="345"/>
        <end position="490"/>
    </location>
</feature>
<dbReference type="InterPro" id="IPR037869">
    <property type="entry name" value="Spp1/CFP1"/>
</dbReference>
<evidence type="ECO:0000256" key="5">
    <source>
        <dbReference type="ARBA" id="ARBA00023242"/>
    </source>
</evidence>
<dbReference type="InterPro" id="IPR001965">
    <property type="entry name" value="Znf_PHD"/>
</dbReference>
<evidence type="ECO:0000256" key="3">
    <source>
        <dbReference type="ARBA" id="ARBA00022771"/>
    </source>
</evidence>
<dbReference type="PROSITE" id="PS01359">
    <property type="entry name" value="ZF_PHD_1"/>
    <property type="match status" value="1"/>
</dbReference>
<keyword evidence="5" id="KW-0539">Nucleus</keyword>
<organism evidence="9 10">
    <name type="scientific">Paracoccidioides brasiliensis</name>
    <dbReference type="NCBI Taxonomy" id="121759"/>
    <lineage>
        <taxon>Eukaryota</taxon>
        <taxon>Fungi</taxon>
        <taxon>Dikarya</taxon>
        <taxon>Ascomycota</taxon>
        <taxon>Pezizomycotina</taxon>
        <taxon>Eurotiomycetes</taxon>
        <taxon>Eurotiomycetidae</taxon>
        <taxon>Onygenales</taxon>
        <taxon>Ajellomycetaceae</taxon>
        <taxon>Paracoccidioides</taxon>
    </lineage>
</organism>
<dbReference type="PANTHER" id="PTHR46174">
    <property type="entry name" value="CXXC-TYPE ZINC FINGER PROTEIN 1"/>
    <property type="match status" value="1"/>
</dbReference>
<feature type="compositionally biased region" description="Acidic residues" evidence="7">
    <location>
        <begin position="653"/>
        <end position="676"/>
    </location>
</feature>
<comment type="caution">
    <text evidence="9">The sequence shown here is derived from an EMBL/GenBank/DDBJ whole genome shotgun (WGS) entry which is preliminary data.</text>
</comment>
<dbReference type="SUPFAM" id="SSF57903">
    <property type="entry name" value="FYVE/PHD zinc finger"/>
    <property type="match status" value="1"/>
</dbReference>
<evidence type="ECO:0000256" key="2">
    <source>
        <dbReference type="ARBA" id="ARBA00022723"/>
    </source>
</evidence>
<dbReference type="InterPro" id="IPR013083">
    <property type="entry name" value="Znf_RING/FYVE/PHD"/>
</dbReference>
<evidence type="ECO:0000256" key="7">
    <source>
        <dbReference type="SAM" id="MobiDB-lite"/>
    </source>
</evidence>
<evidence type="ECO:0000256" key="6">
    <source>
        <dbReference type="PROSITE-ProRule" id="PRU00146"/>
    </source>
</evidence>
<evidence type="ECO:0000313" key="9">
    <source>
        <dbReference type="EMBL" id="ODH13314.1"/>
    </source>
</evidence>
<keyword evidence="3 6" id="KW-0863">Zinc-finger</keyword>
<protein>
    <recommendedName>
        <fullName evidence="8">PHD-type domain-containing protein</fullName>
    </recommendedName>
</protein>
<evidence type="ECO:0000256" key="4">
    <source>
        <dbReference type="ARBA" id="ARBA00022833"/>
    </source>
</evidence>
<dbReference type="VEuPathDB" id="FungiDB:PADG_00706"/>